<evidence type="ECO:0000256" key="6">
    <source>
        <dbReference type="SAM" id="MobiDB-lite"/>
    </source>
</evidence>
<keyword evidence="2 5" id="KW-0689">Ribosomal protein</keyword>
<dbReference type="HAMAP" id="MF_01328_B">
    <property type="entry name" value="Ribosomal_uL4_B"/>
    <property type="match status" value="1"/>
</dbReference>
<protein>
    <recommendedName>
        <fullName evidence="4 5">Large ribosomal subunit protein uL4</fullName>
    </recommendedName>
</protein>
<dbReference type="Pfam" id="PF00573">
    <property type="entry name" value="Ribosomal_L4"/>
    <property type="match status" value="1"/>
</dbReference>
<comment type="function">
    <text evidence="5">Forms part of the polypeptide exit tunnel.</text>
</comment>
<dbReference type="GO" id="GO:0006412">
    <property type="term" value="P:translation"/>
    <property type="evidence" value="ECO:0007669"/>
    <property type="project" value="UniProtKB-UniRule"/>
</dbReference>
<feature type="region of interest" description="Disordered" evidence="6">
    <location>
        <begin position="42"/>
        <end position="66"/>
    </location>
</feature>
<dbReference type="GO" id="GO:0003735">
    <property type="term" value="F:structural constituent of ribosome"/>
    <property type="evidence" value="ECO:0007669"/>
    <property type="project" value="InterPro"/>
</dbReference>
<evidence type="ECO:0000256" key="4">
    <source>
        <dbReference type="ARBA" id="ARBA00035244"/>
    </source>
</evidence>
<proteinExistence type="inferred from homology"/>
<keyword evidence="3 5" id="KW-0687">Ribonucleoprotein</keyword>
<dbReference type="Gene3D" id="3.40.1370.10">
    <property type="match status" value="1"/>
</dbReference>
<name>A0A0H4TC30_9DELT</name>
<evidence type="ECO:0000256" key="2">
    <source>
        <dbReference type="ARBA" id="ARBA00022980"/>
    </source>
</evidence>
<keyword evidence="5" id="KW-0694">RNA-binding</keyword>
<dbReference type="InterPro" id="IPR002136">
    <property type="entry name" value="Ribosomal_uL4"/>
</dbReference>
<organism evidence="7">
    <name type="scientific">uncultured delta proteobacterium Rifle_16ft_4_minimus_39832</name>
    <dbReference type="NCBI Taxonomy" id="1665182"/>
    <lineage>
        <taxon>Bacteria</taxon>
        <taxon>Deltaproteobacteria</taxon>
        <taxon>environmental samples</taxon>
    </lineage>
</organism>
<evidence type="ECO:0000256" key="1">
    <source>
        <dbReference type="ARBA" id="ARBA00010528"/>
    </source>
</evidence>
<dbReference type="InterPro" id="IPR023574">
    <property type="entry name" value="Ribosomal_uL4_dom_sf"/>
</dbReference>
<dbReference type="EMBL" id="KT007027">
    <property type="protein sequence ID" value="AKQ04067.1"/>
    <property type="molecule type" value="Genomic_DNA"/>
</dbReference>
<dbReference type="InterPro" id="IPR013005">
    <property type="entry name" value="Ribosomal_uL4-like"/>
</dbReference>
<dbReference type="PANTHER" id="PTHR10746:SF6">
    <property type="entry name" value="LARGE RIBOSOMAL SUBUNIT PROTEIN UL4M"/>
    <property type="match status" value="1"/>
</dbReference>
<dbReference type="AlphaFoldDB" id="A0A0H4TC30"/>
<evidence type="ECO:0000256" key="3">
    <source>
        <dbReference type="ARBA" id="ARBA00023274"/>
    </source>
</evidence>
<reference evidence="7" key="1">
    <citation type="journal article" date="2015" name="ISME J.">
        <title>Aquifer environment selects for microbial species cohorts in sediment and groundwater.</title>
        <authorList>
            <person name="Hug L.A."/>
            <person name="Thomas B.C."/>
            <person name="Brown C.T."/>
            <person name="Frischkorn K.R."/>
            <person name="Williams K.H."/>
            <person name="Tringe S.G."/>
            <person name="Banfield J.F."/>
        </authorList>
    </citation>
    <scope>NUCLEOTIDE SEQUENCE</scope>
</reference>
<sequence>METMEVRVIHPQLKDDIFGLKTRPHLLHQVVAMQLSNRRAGTAATKTKGFVRGGGKKPWKQKGTGRARAGSIRSPLWVGGGTIFGPQPRDYSYRLPKKARREALLSALSLKNRDGKIIVLEKLEMAEAKTKLMRKMLEDLQVKNALIVIPESDEKVERSARNLHAVKVLRAEGLNVYDLLRYEHLILTEGSLKLLEERLVA</sequence>
<dbReference type="GO" id="GO:0019843">
    <property type="term" value="F:rRNA binding"/>
    <property type="evidence" value="ECO:0007669"/>
    <property type="project" value="UniProtKB-UniRule"/>
</dbReference>
<dbReference type="NCBIfam" id="TIGR03953">
    <property type="entry name" value="rplD_bact"/>
    <property type="match status" value="1"/>
</dbReference>
<gene>
    <name evidence="5" type="primary">rplD</name>
</gene>
<dbReference type="GO" id="GO:0005840">
    <property type="term" value="C:ribosome"/>
    <property type="evidence" value="ECO:0007669"/>
    <property type="project" value="UniProtKB-KW"/>
</dbReference>
<dbReference type="SUPFAM" id="SSF52166">
    <property type="entry name" value="Ribosomal protein L4"/>
    <property type="match status" value="1"/>
</dbReference>
<comment type="function">
    <text evidence="5">One of the primary rRNA binding proteins, this protein initially binds near the 5'-end of the 23S rRNA. It is important during the early stages of 50S assembly. It makes multiple contacts with different domains of the 23S rRNA in the assembled 50S subunit and ribosome.</text>
</comment>
<keyword evidence="5" id="KW-0699">rRNA-binding</keyword>
<dbReference type="GO" id="GO:1990904">
    <property type="term" value="C:ribonucleoprotein complex"/>
    <property type="evidence" value="ECO:0007669"/>
    <property type="project" value="UniProtKB-KW"/>
</dbReference>
<comment type="similarity">
    <text evidence="1 5">Belongs to the universal ribosomal protein uL4 family.</text>
</comment>
<feature type="compositionally biased region" description="Basic residues" evidence="6">
    <location>
        <begin position="54"/>
        <end position="65"/>
    </location>
</feature>
<accession>A0A0H4TC30</accession>
<dbReference type="PANTHER" id="PTHR10746">
    <property type="entry name" value="50S RIBOSOMAL PROTEIN L4"/>
    <property type="match status" value="1"/>
</dbReference>
<evidence type="ECO:0000313" key="7">
    <source>
        <dbReference type="EMBL" id="AKQ04067.1"/>
    </source>
</evidence>
<evidence type="ECO:0000256" key="5">
    <source>
        <dbReference type="HAMAP-Rule" id="MF_01328"/>
    </source>
</evidence>
<comment type="subunit">
    <text evidence="5">Part of the 50S ribosomal subunit.</text>
</comment>